<dbReference type="Pfam" id="PF20421">
    <property type="entry name" value="DHR-2_Lobe_C"/>
    <property type="match status" value="1"/>
</dbReference>
<comment type="similarity">
    <text evidence="2">Belongs to the DOCK family.</text>
</comment>
<evidence type="ECO:0000259" key="3">
    <source>
        <dbReference type="PROSITE" id="PS51651"/>
    </source>
</evidence>
<dbReference type="EMBL" id="BGZK01000769">
    <property type="protein sequence ID" value="GBP59749.1"/>
    <property type="molecule type" value="Genomic_DNA"/>
</dbReference>
<dbReference type="GO" id="GO:0003676">
    <property type="term" value="F:nucleic acid binding"/>
    <property type="evidence" value="ECO:0007669"/>
    <property type="project" value="InterPro"/>
</dbReference>
<evidence type="ECO:0000256" key="1">
    <source>
        <dbReference type="ARBA" id="ARBA00022658"/>
    </source>
</evidence>
<dbReference type="InterPro" id="IPR026791">
    <property type="entry name" value="DOCK"/>
</dbReference>
<dbReference type="InterPro" id="IPR046769">
    <property type="entry name" value="DOCKER_Lobe_A"/>
</dbReference>
<organism evidence="4 5">
    <name type="scientific">Eumeta variegata</name>
    <name type="common">Bagworm moth</name>
    <name type="synonym">Eumeta japonica</name>
    <dbReference type="NCBI Taxonomy" id="151549"/>
    <lineage>
        <taxon>Eukaryota</taxon>
        <taxon>Metazoa</taxon>
        <taxon>Ecdysozoa</taxon>
        <taxon>Arthropoda</taxon>
        <taxon>Hexapoda</taxon>
        <taxon>Insecta</taxon>
        <taxon>Pterygota</taxon>
        <taxon>Neoptera</taxon>
        <taxon>Endopterygota</taxon>
        <taxon>Lepidoptera</taxon>
        <taxon>Glossata</taxon>
        <taxon>Ditrysia</taxon>
        <taxon>Tineoidea</taxon>
        <taxon>Psychidae</taxon>
        <taxon>Oiketicinae</taxon>
        <taxon>Eumeta</taxon>
    </lineage>
</organism>
<dbReference type="STRING" id="151549.A0A4C1XBK6"/>
<protein>
    <submittedName>
        <fullName evidence="4">Dedicator of cytokinesis protein 9</fullName>
    </submittedName>
</protein>
<dbReference type="InterPro" id="IPR043161">
    <property type="entry name" value="DOCK_C_lobe_A"/>
</dbReference>
<evidence type="ECO:0000256" key="2">
    <source>
        <dbReference type="PROSITE-ProRule" id="PRU00984"/>
    </source>
</evidence>
<dbReference type="InterPro" id="IPR036397">
    <property type="entry name" value="RNaseH_sf"/>
</dbReference>
<gene>
    <name evidence="4" type="primary">Dock9</name>
    <name evidence="4" type="ORF">EVAR_36534_1</name>
</gene>
<evidence type="ECO:0000313" key="5">
    <source>
        <dbReference type="Proteomes" id="UP000299102"/>
    </source>
</evidence>
<proteinExistence type="inferred from homology"/>
<dbReference type="InterPro" id="IPR046770">
    <property type="entry name" value="DOCKER_Lobe_B"/>
</dbReference>
<name>A0A4C1XBK6_EUMVA</name>
<dbReference type="Gene3D" id="1.25.40.410">
    <property type="match status" value="1"/>
</dbReference>
<dbReference type="InterPro" id="IPR027357">
    <property type="entry name" value="DOCKER_dom"/>
</dbReference>
<dbReference type="Pfam" id="PF06920">
    <property type="entry name" value="DHR-2_Lobe_A"/>
    <property type="match status" value="1"/>
</dbReference>
<dbReference type="PANTHER" id="PTHR23317">
    <property type="entry name" value="DEDICATOR OF CYTOKINESIS DOCK"/>
    <property type="match status" value="1"/>
</dbReference>
<keyword evidence="5" id="KW-1185">Reference proteome</keyword>
<dbReference type="PROSITE" id="PS51651">
    <property type="entry name" value="DOCKER"/>
    <property type="match status" value="1"/>
</dbReference>
<dbReference type="Proteomes" id="UP000299102">
    <property type="component" value="Unassembled WGS sequence"/>
</dbReference>
<comment type="caution">
    <text evidence="4">The sequence shown here is derived from an EMBL/GenBank/DDBJ whole genome shotgun (WGS) entry which is preliminary data.</text>
</comment>
<dbReference type="GO" id="GO:0005085">
    <property type="term" value="F:guanyl-nucleotide exchange factor activity"/>
    <property type="evidence" value="ECO:0007669"/>
    <property type="project" value="UniProtKB-KW"/>
</dbReference>
<feature type="domain" description="DOCKER" evidence="3">
    <location>
        <begin position="1"/>
        <end position="533"/>
    </location>
</feature>
<sequence>MLQDEPNPTKVIYARSTLNSGHKLYGQGRITSVGPASRKLKKSEIENRTSIRIECMSDIHYNEQALLEQLMICTEYVEKSERYELLGPLYRLIVPMHERRKDYQALLSCYQHLTKAYAKVIEVTQSGKRLLGRFYRVAFYGKTHFSEDEEGKEFIYKEPKLTSLSEISEKLQTFYEQKFGAGNVKMIMDSAPVSKPTLSPLRVSFERFCQLIWVRREELDPKLAYIQVTWVRALPDNGSGGPACPTGGEGSFERAHNVRRFVYETPFTRDGAARGPVHHQRLRLTHLTAESWFPYVKRRSPVIDKQEEEKSPIEVALSEMEAQVAELTEVVNAKVHDIKKLQLRNRKLSRLKAACDNRSCELRHVKEGEPIKFCYSGGPLNPRGPGLKPKKPYGRSGPDSRPIFAHSSNDELSTGTWQSQHSLIIYLLLSPSLIYSNIKEPLKGLQGSVCVQVNAGPLAYANAFLDPALCHMYPDEAVDKLKAIFNGFVPNCLLAFKSTKTTEYHEEMNYEKFKDWFIGLLNNLKEPVAIIMDNAPYHSVQVDKPPNQSNRKSELVKWLSENGVTADITMLKTELIALVRRHKPPTPTYALDEMAKGKGHQVLRLPPYHCQYNAIELIWAQIKGHAARNNTSPPFTANSMLALLQEAINNVQPEDCSKVVNKTERDIMSDWDRDIHIDNIMESSLIISVTDSDDEFSENSDV</sequence>
<dbReference type="AlphaFoldDB" id="A0A4C1XBK6"/>
<keyword evidence="1" id="KW-0344">Guanine-nucleotide releasing factor</keyword>
<dbReference type="GO" id="GO:0007264">
    <property type="term" value="P:small GTPase-mediated signal transduction"/>
    <property type="evidence" value="ECO:0007669"/>
    <property type="project" value="InterPro"/>
</dbReference>
<dbReference type="Pfam" id="PF20422">
    <property type="entry name" value="DHR-2_Lobe_B"/>
    <property type="match status" value="1"/>
</dbReference>
<dbReference type="InterPro" id="IPR046773">
    <property type="entry name" value="DOCKER_Lobe_C"/>
</dbReference>
<dbReference type="PANTHER" id="PTHR23317:SF26">
    <property type="entry name" value="ZIZIMIN, ISOFORM K"/>
    <property type="match status" value="1"/>
</dbReference>
<accession>A0A4C1XBK6</accession>
<evidence type="ECO:0000313" key="4">
    <source>
        <dbReference type="EMBL" id="GBP59749.1"/>
    </source>
</evidence>
<dbReference type="Gene3D" id="3.30.420.10">
    <property type="entry name" value="Ribonuclease H-like superfamily/Ribonuclease H"/>
    <property type="match status" value="1"/>
</dbReference>
<dbReference type="OrthoDB" id="47328at2759"/>
<reference evidence="4 5" key="1">
    <citation type="journal article" date="2019" name="Commun. Biol.">
        <title>The bagworm genome reveals a unique fibroin gene that provides high tensile strength.</title>
        <authorList>
            <person name="Kono N."/>
            <person name="Nakamura H."/>
            <person name="Ohtoshi R."/>
            <person name="Tomita M."/>
            <person name="Numata K."/>
            <person name="Arakawa K."/>
        </authorList>
    </citation>
    <scope>NUCLEOTIDE SEQUENCE [LARGE SCALE GENOMIC DNA]</scope>
</reference>